<dbReference type="SMART" id="SM00387">
    <property type="entry name" value="HATPase_c"/>
    <property type="match status" value="1"/>
</dbReference>
<evidence type="ECO:0000256" key="7">
    <source>
        <dbReference type="ARBA" id="ARBA00022777"/>
    </source>
</evidence>
<evidence type="ECO:0000259" key="12">
    <source>
        <dbReference type="PROSITE" id="PS50109"/>
    </source>
</evidence>
<gene>
    <name evidence="14" type="ORF">PAUR_a2158</name>
</gene>
<dbReference type="PROSITE" id="PS50109">
    <property type="entry name" value="HIS_KIN"/>
    <property type="match status" value="1"/>
</dbReference>
<dbReference type="PRINTS" id="PR00344">
    <property type="entry name" value="BCTRLSENSOR"/>
</dbReference>
<evidence type="ECO:0000256" key="4">
    <source>
        <dbReference type="ARBA" id="ARBA00022553"/>
    </source>
</evidence>
<feature type="transmembrane region" description="Helical" evidence="11">
    <location>
        <begin position="16"/>
        <end position="36"/>
    </location>
</feature>
<sequence length="462" mass="52476">MTHMKNYHWVGKVLKITLTAWVLVCSMLIAISYLLLQQIKTQQTDEFIEMQSEVTHLYNEDGLNALLDEYELSHRPIWHKHESDERLDEEGLLFSLYDKNTLLLGSTELTITPVDEAIWQKYDSTLDEPISALYIHFTLDERYSLAILQPLTHHYIDTRNTLISINIWFTALSWLPILFIIFSITQQYAVRIVRIKNALSKVAESPDSERIDCDNTPDELNALVISLNAMLDDISDLHTTMKTMSVGIAHDLKTPLTRVANRLQCMQQDITNPDMLETHLDKASSDLHTVIATFNNLVRLNAIESGKHKNGFVELNLSSTILDLAQSYEPVFIDTGRNLEISIVDDVFCLADEDLINQLVCNLLENALEYSSQDAQVWIRLQNHIDGALLQVGDNGPGISVQDRSHVFDKFYRADISRSKPGNGLGLSIVKAICKVHRGEIQLLEHQKGAVFNIELPLLSQQ</sequence>
<dbReference type="PROSITE" id="PS50885">
    <property type="entry name" value="HAMP"/>
    <property type="match status" value="1"/>
</dbReference>
<protein>
    <recommendedName>
        <fullName evidence="3">histidine kinase</fullName>
        <ecNumber evidence="3">2.7.13.3</ecNumber>
    </recommendedName>
</protein>
<dbReference type="InterPro" id="IPR050428">
    <property type="entry name" value="TCS_sensor_his_kinase"/>
</dbReference>
<evidence type="ECO:0000256" key="3">
    <source>
        <dbReference type="ARBA" id="ARBA00012438"/>
    </source>
</evidence>
<dbReference type="Gene3D" id="3.30.565.10">
    <property type="entry name" value="Histidine kinase-like ATPase, C-terminal domain"/>
    <property type="match status" value="1"/>
</dbReference>
<dbReference type="InterPro" id="IPR004358">
    <property type="entry name" value="Sig_transdc_His_kin-like_C"/>
</dbReference>
<dbReference type="InterPro" id="IPR036097">
    <property type="entry name" value="HisK_dim/P_sf"/>
</dbReference>
<organism evidence="14 15">
    <name type="scientific">Pseudoalteromonas aurantia 208</name>
    <dbReference type="NCBI Taxonomy" id="1314867"/>
    <lineage>
        <taxon>Bacteria</taxon>
        <taxon>Pseudomonadati</taxon>
        <taxon>Pseudomonadota</taxon>
        <taxon>Gammaproteobacteria</taxon>
        <taxon>Alteromonadales</taxon>
        <taxon>Pseudoalteromonadaceae</taxon>
        <taxon>Pseudoalteromonas</taxon>
    </lineage>
</organism>
<evidence type="ECO:0000256" key="2">
    <source>
        <dbReference type="ARBA" id="ARBA00004370"/>
    </source>
</evidence>
<dbReference type="InterPro" id="IPR003661">
    <property type="entry name" value="HisK_dim/P_dom"/>
</dbReference>
<keyword evidence="10 11" id="KW-0472">Membrane</keyword>
<reference evidence="14 15" key="1">
    <citation type="submission" date="2015-03" db="EMBL/GenBank/DDBJ databases">
        <title>Genome sequence of Pseudoalteromonas aurantia.</title>
        <authorList>
            <person name="Xie B.-B."/>
            <person name="Rong J.-C."/>
            <person name="Qin Q.-L."/>
            <person name="Zhang Y.-Z."/>
        </authorList>
    </citation>
    <scope>NUCLEOTIDE SEQUENCE [LARGE SCALE GENOMIC DNA]</scope>
    <source>
        <strain evidence="14 15">208</strain>
    </source>
</reference>
<dbReference type="SUPFAM" id="SSF55874">
    <property type="entry name" value="ATPase domain of HSP90 chaperone/DNA topoisomerase II/histidine kinase"/>
    <property type="match status" value="1"/>
</dbReference>
<keyword evidence="9" id="KW-0902">Two-component regulatory system</keyword>
<dbReference type="SMART" id="SM00388">
    <property type="entry name" value="HisKA"/>
    <property type="match status" value="1"/>
</dbReference>
<evidence type="ECO:0000256" key="5">
    <source>
        <dbReference type="ARBA" id="ARBA00022679"/>
    </source>
</evidence>
<keyword evidence="8 11" id="KW-1133">Transmembrane helix</keyword>
<comment type="catalytic activity">
    <reaction evidence="1">
        <text>ATP + protein L-histidine = ADP + protein N-phospho-L-histidine.</text>
        <dbReference type="EC" id="2.7.13.3"/>
    </reaction>
</comment>
<dbReference type="InterPro" id="IPR036890">
    <property type="entry name" value="HATPase_C_sf"/>
</dbReference>
<dbReference type="EC" id="2.7.13.3" evidence="3"/>
<keyword evidence="7" id="KW-0418">Kinase</keyword>
<dbReference type="SUPFAM" id="SSF47384">
    <property type="entry name" value="Homodimeric domain of signal transducing histidine kinase"/>
    <property type="match status" value="1"/>
</dbReference>
<keyword evidence="15" id="KW-1185">Reference proteome</keyword>
<dbReference type="InterPro" id="IPR003660">
    <property type="entry name" value="HAMP_dom"/>
</dbReference>
<dbReference type="RefSeq" id="WP_192507800.1">
    <property type="nucleotide sequence ID" value="NZ_AQGV01000012.1"/>
</dbReference>
<feature type="domain" description="Histidine kinase" evidence="12">
    <location>
        <begin position="247"/>
        <end position="460"/>
    </location>
</feature>
<dbReference type="InterPro" id="IPR003594">
    <property type="entry name" value="HATPase_dom"/>
</dbReference>
<accession>A0ABR9EC11</accession>
<evidence type="ECO:0000256" key="10">
    <source>
        <dbReference type="ARBA" id="ARBA00023136"/>
    </source>
</evidence>
<proteinExistence type="predicted"/>
<name>A0ABR9EC11_9GAMM</name>
<keyword evidence="5" id="KW-0808">Transferase</keyword>
<dbReference type="PANTHER" id="PTHR45436:SF8">
    <property type="entry name" value="HISTIDINE KINASE"/>
    <property type="match status" value="1"/>
</dbReference>
<evidence type="ECO:0000256" key="11">
    <source>
        <dbReference type="SAM" id="Phobius"/>
    </source>
</evidence>
<comment type="subcellular location">
    <subcellularLocation>
        <location evidence="2">Membrane</location>
    </subcellularLocation>
</comment>
<dbReference type="Gene3D" id="1.10.287.130">
    <property type="match status" value="1"/>
</dbReference>
<evidence type="ECO:0000256" key="1">
    <source>
        <dbReference type="ARBA" id="ARBA00000085"/>
    </source>
</evidence>
<dbReference type="EMBL" id="AQGV01000012">
    <property type="protein sequence ID" value="MBE0368535.1"/>
    <property type="molecule type" value="Genomic_DNA"/>
</dbReference>
<keyword evidence="4" id="KW-0597">Phosphoprotein</keyword>
<dbReference type="InterPro" id="IPR005467">
    <property type="entry name" value="His_kinase_dom"/>
</dbReference>
<evidence type="ECO:0000256" key="6">
    <source>
        <dbReference type="ARBA" id="ARBA00022692"/>
    </source>
</evidence>
<feature type="transmembrane region" description="Helical" evidence="11">
    <location>
        <begin position="165"/>
        <end position="184"/>
    </location>
</feature>
<evidence type="ECO:0000259" key="13">
    <source>
        <dbReference type="PROSITE" id="PS50885"/>
    </source>
</evidence>
<comment type="caution">
    <text evidence="14">The sequence shown here is derived from an EMBL/GenBank/DDBJ whole genome shotgun (WGS) entry which is preliminary data.</text>
</comment>
<dbReference type="Gene3D" id="6.10.340.10">
    <property type="match status" value="1"/>
</dbReference>
<dbReference type="Pfam" id="PF02518">
    <property type="entry name" value="HATPase_c"/>
    <property type="match status" value="1"/>
</dbReference>
<dbReference type="CDD" id="cd00075">
    <property type="entry name" value="HATPase"/>
    <property type="match status" value="1"/>
</dbReference>
<feature type="domain" description="HAMP" evidence="13">
    <location>
        <begin position="186"/>
        <end position="239"/>
    </location>
</feature>
<dbReference type="CDD" id="cd00082">
    <property type="entry name" value="HisKA"/>
    <property type="match status" value="1"/>
</dbReference>
<dbReference type="PANTHER" id="PTHR45436">
    <property type="entry name" value="SENSOR HISTIDINE KINASE YKOH"/>
    <property type="match status" value="1"/>
</dbReference>
<keyword evidence="6 11" id="KW-0812">Transmembrane</keyword>
<evidence type="ECO:0000313" key="14">
    <source>
        <dbReference type="EMBL" id="MBE0368535.1"/>
    </source>
</evidence>
<evidence type="ECO:0000256" key="8">
    <source>
        <dbReference type="ARBA" id="ARBA00022989"/>
    </source>
</evidence>
<evidence type="ECO:0000256" key="9">
    <source>
        <dbReference type="ARBA" id="ARBA00023012"/>
    </source>
</evidence>
<evidence type="ECO:0000313" key="15">
    <source>
        <dbReference type="Proteomes" id="UP000615755"/>
    </source>
</evidence>
<dbReference type="Proteomes" id="UP000615755">
    <property type="component" value="Unassembled WGS sequence"/>
</dbReference>